<dbReference type="FunFam" id="3.30.40.10:FF:000127">
    <property type="entry name" value="E3 ubiquitin-protein ligase RNF181"/>
    <property type="match status" value="1"/>
</dbReference>
<comment type="catalytic activity">
    <reaction evidence="1">
        <text>S-ubiquitinyl-[E2 ubiquitin-conjugating enzyme]-L-cysteine + [acceptor protein]-L-lysine = [E2 ubiquitin-conjugating enzyme]-L-cysteine + N(6)-ubiquitinyl-[acceptor protein]-L-lysine.</text>
        <dbReference type="EC" id="2.3.2.27"/>
    </reaction>
</comment>
<feature type="region of interest" description="Disordered" evidence="10">
    <location>
        <begin position="118"/>
        <end position="138"/>
    </location>
</feature>
<organism evidence="12 13">
    <name type="scientific">Cichlidogyrus casuarinus</name>
    <dbReference type="NCBI Taxonomy" id="1844966"/>
    <lineage>
        <taxon>Eukaryota</taxon>
        <taxon>Metazoa</taxon>
        <taxon>Spiralia</taxon>
        <taxon>Lophotrochozoa</taxon>
        <taxon>Platyhelminthes</taxon>
        <taxon>Monogenea</taxon>
        <taxon>Monopisthocotylea</taxon>
        <taxon>Dactylogyridea</taxon>
        <taxon>Ancyrocephalidae</taxon>
        <taxon>Cichlidogyrus</taxon>
    </lineage>
</organism>
<evidence type="ECO:0000256" key="1">
    <source>
        <dbReference type="ARBA" id="ARBA00000900"/>
    </source>
</evidence>
<dbReference type="InterPro" id="IPR013083">
    <property type="entry name" value="Znf_RING/FYVE/PHD"/>
</dbReference>
<accession>A0ABD2PT36</accession>
<evidence type="ECO:0000256" key="8">
    <source>
        <dbReference type="ARBA" id="ARBA00038197"/>
    </source>
</evidence>
<evidence type="ECO:0000313" key="13">
    <source>
        <dbReference type="Proteomes" id="UP001626550"/>
    </source>
</evidence>
<keyword evidence="13" id="KW-1185">Reference proteome</keyword>
<evidence type="ECO:0000256" key="3">
    <source>
        <dbReference type="ARBA" id="ARBA00022679"/>
    </source>
</evidence>
<name>A0ABD2PT36_9PLAT</name>
<dbReference type="PANTHER" id="PTHR45931:SF3">
    <property type="entry name" value="RING ZINC FINGER-CONTAINING PROTEIN"/>
    <property type="match status" value="1"/>
</dbReference>
<keyword evidence="3" id="KW-0808">Transferase</keyword>
<dbReference type="SMART" id="SM00184">
    <property type="entry name" value="RING"/>
    <property type="match status" value="1"/>
</dbReference>
<dbReference type="PROSITE" id="PS50089">
    <property type="entry name" value="ZF_RING_2"/>
    <property type="match status" value="1"/>
</dbReference>
<dbReference type="Proteomes" id="UP001626550">
    <property type="component" value="Unassembled WGS sequence"/>
</dbReference>
<reference evidence="12 13" key="1">
    <citation type="submission" date="2024-11" db="EMBL/GenBank/DDBJ databases">
        <title>Adaptive evolution of stress response genes in parasites aligns with host niche diversity.</title>
        <authorList>
            <person name="Hahn C."/>
            <person name="Resl P."/>
        </authorList>
    </citation>
    <scope>NUCLEOTIDE SEQUENCE [LARGE SCALE GENOMIC DNA]</scope>
    <source>
        <strain evidence="12">EGGRZ-B1_66</strain>
        <tissue evidence="12">Body</tissue>
    </source>
</reference>
<evidence type="ECO:0000313" key="12">
    <source>
        <dbReference type="EMBL" id="KAL3309912.1"/>
    </source>
</evidence>
<evidence type="ECO:0000256" key="2">
    <source>
        <dbReference type="ARBA" id="ARBA00012483"/>
    </source>
</evidence>
<feature type="compositionally biased region" description="Polar residues" evidence="10">
    <location>
        <begin position="118"/>
        <end position="136"/>
    </location>
</feature>
<comment type="similarity">
    <text evidence="8">Belongs to the RNF181 family.</text>
</comment>
<evidence type="ECO:0000256" key="5">
    <source>
        <dbReference type="ARBA" id="ARBA00022771"/>
    </source>
</evidence>
<keyword evidence="5 9" id="KW-0863">Zinc-finger</keyword>
<evidence type="ECO:0000259" key="11">
    <source>
        <dbReference type="PROSITE" id="PS50089"/>
    </source>
</evidence>
<dbReference type="CDD" id="cd16454">
    <property type="entry name" value="RING-H2_PA-TM-RING"/>
    <property type="match status" value="1"/>
</dbReference>
<protein>
    <recommendedName>
        <fullName evidence="2">RING-type E3 ubiquitin transferase</fullName>
        <ecNumber evidence="2">2.3.2.27</ecNumber>
    </recommendedName>
</protein>
<evidence type="ECO:0000256" key="7">
    <source>
        <dbReference type="ARBA" id="ARBA00022833"/>
    </source>
</evidence>
<dbReference type="AlphaFoldDB" id="A0ABD2PT36"/>
<dbReference type="Pfam" id="PF13639">
    <property type="entry name" value="zf-RING_2"/>
    <property type="match status" value="1"/>
</dbReference>
<dbReference type="InterPro" id="IPR051834">
    <property type="entry name" value="RING_finger_E3_ligase"/>
</dbReference>
<comment type="caution">
    <text evidence="12">The sequence shown here is derived from an EMBL/GenBank/DDBJ whole genome shotgun (WGS) entry which is preliminary data.</text>
</comment>
<evidence type="ECO:0000256" key="9">
    <source>
        <dbReference type="PROSITE-ProRule" id="PRU00175"/>
    </source>
</evidence>
<dbReference type="SUPFAM" id="SSF57850">
    <property type="entry name" value="RING/U-box"/>
    <property type="match status" value="1"/>
</dbReference>
<dbReference type="GO" id="GO:0008270">
    <property type="term" value="F:zinc ion binding"/>
    <property type="evidence" value="ECO:0007669"/>
    <property type="project" value="UniProtKB-KW"/>
</dbReference>
<keyword evidence="4" id="KW-0479">Metal-binding</keyword>
<evidence type="ECO:0000256" key="6">
    <source>
        <dbReference type="ARBA" id="ARBA00022786"/>
    </source>
</evidence>
<evidence type="ECO:0000256" key="10">
    <source>
        <dbReference type="SAM" id="MobiDB-lite"/>
    </source>
</evidence>
<evidence type="ECO:0000256" key="4">
    <source>
        <dbReference type="ARBA" id="ARBA00022723"/>
    </source>
</evidence>
<keyword evidence="6" id="KW-0833">Ubl conjugation pathway</keyword>
<dbReference type="GO" id="GO:0016567">
    <property type="term" value="P:protein ubiquitination"/>
    <property type="evidence" value="ECO:0007669"/>
    <property type="project" value="UniProtKB-ARBA"/>
</dbReference>
<dbReference type="Gene3D" id="3.30.40.10">
    <property type="entry name" value="Zinc/RING finger domain, C3HC4 (zinc finger)"/>
    <property type="match status" value="1"/>
</dbReference>
<dbReference type="InterPro" id="IPR001841">
    <property type="entry name" value="Znf_RING"/>
</dbReference>
<sequence length="150" mass="16405">MHTVPMSLFSSFPYPVVNAQGSNGRDLFEILISHLMNSGQNGHPPATDSEIANLSRINLSESQAKEYEKCSVCFDEYSTGDNCIQLVCQHVFHEPCISTWLKRHGTCPVCRKDLQGRLPQNDSEQGATGGDTNSGATPLIFSFGPGMAHF</sequence>
<feature type="domain" description="RING-type" evidence="11">
    <location>
        <begin position="70"/>
        <end position="111"/>
    </location>
</feature>
<proteinExistence type="inferred from homology"/>
<dbReference type="GO" id="GO:0061630">
    <property type="term" value="F:ubiquitin protein ligase activity"/>
    <property type="evidence" value="ECO:0007669"/>
    <property type="project" value="UniProtKB-EC"/>
</dbReference>
<dbReference type="PANTHER" id="PTHR45931">
    <property type="entry name" value="SI:CH211-59O9.10"/>
    <property type="match status" value="1"/>
</dbReference>
<gene>
    <name evidence="12" type="ORF">Ciccas_011535</name>
</gene>
<dbReference type="EMBL" id="JBJKFK010003436">
    <property type="protein sequence ID" value="KAL3309912.1"/>
    <property type="molecule type" value="Genomic_DNA"/>
</dbReference>
<keyword evidence="7" id="KW-0862">Zinc</keyword>
<dbReference type="EC" id="2.3.2.27" evidence="2"/>